<organism evidence="4 5">
    <name type="scientific">Phaseolus angularis</name>
    <name type="common">Azuki bean</name>
    <name type="synonym">Vigna angularis</name>
    <dbReference type="NCBI Taxonomy" id="3914"/>
    <lineage>
        <taxon>Eukaryota</taxon>
        <taxon>Viridiplantae</taxon>
        <taxon>Streptophyta</taxon>
        <taxon>Embryophyta</taxon>
        <taxon>Tracheophyta</taxon>
        <taxon>Spermatophyta</taxon>
        <taxon>Magnoliopsida</taxon>
        <taxon>eudicotyledons</taxon>
        <taxon>Gunneridae</taxon>
        <taxon>Pentapetalae</taxon>
        <taxon>rosids</taxon>
        <taxon>fabids</taxon>
        <taxon>Fabales</taxon>
        <taxon>Fabaceae</taxon>
        <taxon>Papilionoideae</taxon>
        <taxon>50 kb inversion clade</taxon>
        <taxon>NPAAA clade</taxon>
        <taxon>indigoferoid/millettioid clade</taxon>
        <taxon>Phaseoleae</taxon>
        <taxon>Vigna</taxon>
    </lineage>
</organism>
<accession>A0A0L9U822</accession>
<proteinExistence type="predicted"/>
<feature type="compositionally biased region" description="Polar residues" evidence="2">
    <location>
        <begin position="52"/>
        <end position="69"/>
    </location>
</feature>
<dbReference type="EMBL" id="CM003373">
    <property type="protein sequence ID" value="KOM38812.1"/>
    <property type="molecule type" value="Genomic_DNA"/>
</dbReference>
<keyword evidence="1" id="KW-0175">Coiled coil</keyword>
<reference evidence="3 6" key="3">
    <citation type="submission" date="2020-05" db="EMBL/GenBank/DDBJ databases">
        <title>Vigna angularis (adzuki bean) Var. LongXiaoDou No. 4 denovo assembly.</title>
        <authorList>
            <person name="Xiang H."/>
        </authorList>
    </citation>
    <scope>NUCLEOTIDE SEQUENCE [LARGE SCALE GENOMIC DNA]</scope>
    <source>
        <tissue evidence="3">Leaf</tissue>
    </source>
</reference>
<evidence type="ECO:0008006" key="7">
    <source>
        <dbReference type="Google" id="ProtNLM"/>
    </source>
</evidence>
<gene>
    <name evidence="3" type="ORF">HKW66_Vig0049300</name>
    <name evidence="4" type="ORF">LR48_Vigan03g219400</name>
</gene>
<evidence type="ECO:0000256" key="1">
    <source>
        <dbReference type="SAM" id="Coils"/>
    </source>
</evidence>
<feature type="compositionally biased region" description="Basic and acidic residues" evidence="2">
    <location>
        <begin position="19"/>
        <end position="51"/>
    </location>
</feature>
<evidence type="ECO:0000313" key="3">
    <source>
        <dbReference type="EMBL" id="KAG2405675.1"/>
    </source>
</evidence>
<feature type="region of interest" description="Disordered" evidence="2">
    <location>
        <begin position="774"/>
        <end position="802"/>
    </location>
</feature>
<feature type="region of interest" description="Disordered" evidence="2">
    <location>
        <begin position="1"/>
        <end position="69"/>
    </location>
</feature>
<reference evidence="5" key="1">
    <citation type="journal article" date="2015" name="Proc. Natl. Acad. Sci. U.S.A.">
        <title>Genome sequencing of adzuki bean (Vigna angularis) provides insight into high starch and low fat accumulation and domestication.</title>
        <authorList>
            <person name="Yang K."/>
            <person name="Tian Z."/>
            <person name="Chen C."/>
            <person name="Luo L."/>
            <person name="Zhao B."/>
            <person name="Wang Z."/>
            <person name="Yu L."/>
            <person name="Li Y."/>
            <person name="Sun Y."/>
            <person name="Li W."/>
            <person name="Chen Y."/>
            <person name="Li Y."/>
            <person name="Zhang Y."/>
            <person name="Ai D."/>
            <person name="Zhao J."/>
            <person name="Shang C."/>
            <person name="Ma Y."/>
            <person name="Wu B."/>
            <person name="Wang M."/>
            <person name="Gao L."/>
            <person name="Sun D."/>
            <person name="Zhang P."/>
            <person name="Guo F."/>
            <person name="Wang W."/>
            <person name="Li Y."/>
            <person name="Wang J."/>
            <person name="Varshney R.K."/>
            <person name="Wang J."/>
            <person name="Ling H.Q."/>
            <person name="Wan P."/>
        </authorList>
    </citation>
    <scope>NUCLEOTIDE SEQUENCE</scope>
    <source>
        <strain evidence="5">cv. Jingnong 6</strain>
    </source>
</reference>
<name>A0A0L9U822_PHAAN</name>
<dbReference type="InterPro" id="IPR021827">
    <property type="entry name" value="Nup186/Nup192/Nup205"/>
</dbReference>
<dbReference type="OMA" id="VIARMVM"/>
<dbReference type="PANTHER" id="PTHR31344:SF11">
    <property type="entry name" value="NUCLEOLAR PROTEIN GAR2-LIKE PROTEIN"/>
    <property type="match status" value="1"/>
</dbReference>
<evidence type="ECO:0000313" key="4">
    <source>
        <dbReference type="EMBL" id="KOM38812.1"/>
    </source>
</evidence>
<sequence length="811" mass="89795">MKEIEKRKASRNSQTKGSRKTERRESKLQQDNSSKKLSEKGIESKTLHDSRPTANNTISDSNTASENSETYENVVIHYLDDVNRSEEALAKIKVNEMVASENKNEVADDHSTDLEKEQKEGNDEVSDAETVKDSVSSQGDSLTTEDERTEVASKDPKGKVRVNPPENNRVSKERSDKKENKLQSKVSHGNQKKPMNPNKGPSRVADKNISSTNSKTLKVPVNALSESSEGVDEKPVQEIKELDIVDGSPNGAQSIGIEYESHETVNAEKNDEHEDEAAVELKIDEMQLRIEKLEEELREVAALEVSLYSIVPEHGSSGHKVHTPARRLSRLYIHACKHWTQKRRATIAKNTVSGLILVAKSCGNDVSRLTFWLSNTVVLREIISQAFGNSCQASPFKRLAESNGTGKRNDGKYTALKRKSSSNGKPGSGFMPLVEDWQETGTFTFALERVESWIFSRIVESVWWQALTPYMQSPDGDSSNKSIGKLMGPALGDQNQGNFSINLWRNAFQDAFQRLCPVRAGGHECGCLPVLARMVMEQCIARLDIAMFNAILRESALEIPTDPISDPIVDSKVLPIPAGDLSFGSGAQLKNSVGNWSRWLTDMFGMDVEDCVQEDQEEKGENDEKQGGAGEPKSFVLLNDLSDLLMLPKDMLIDRKIRQEVCPSISLSLVIRILCNFTPDEFCPDFVPGTVLEALNAETIIERRLSSEAGRSFPYVAAPVLYKPPSSGNVAEKVAEAGGKSHLGRNVSDVKRRGYTSDEELEELDSPLTSIIDKLPSSPSVTHNGKGSHKEQGGHPTTNSRYQLLREVWSM</sequence>
<feature type="compositionally biased region" description="Basic and acidic residues" evidence="2">
    <location>
        <begin position="102"/>
        <end position="122"/>
    </location>
</feature>
<dbReference type="Gramene" id="KOM38812">
    <property type="protein sequence ID" value="KOM38812"/>
    <property type="gene ID" value="LR48_Vigan03g219400"/>
</dbReference>
<dbReference type="Proteomes" id="UP000743370">
    <property type="component" value="Unassembled WGS sequence"/>
</dbReference>
<dbReference type="PANTHER" id="PTHR31344">
    <property type="entry name" value="NUCLEAR PORE COMPLEX PROTEIN NUP205"/>
    <property type="match status" value="1"/>
</dbReference>
<feature type="region of interest" description="Disordered" evidence="2">
    <location>
        <begin position="400"/>
        <end position="429"/>
    </location>
</feature>
<evidence type="ECO:0000313" key="6">
    <source>
        <dbReference type="Proteomes" id="UP000743370"/>
    </source>
</evidence>
<dbReference type="KEGG" id="var:108329441"/>
<dbReference type="EMBL" id="JABFOF010000002">
    <property type="protein sequence ID" value="KAG2405675.1"/>
    <property type="molecule type" value="Genomic_DNA"/>
</dbReference>
<dbReference type="STRING" id="3914.A0A0L9U822"/>
<dbReference type="OrthoDB" id="20172at2759"/>
<feature type="region of interest" description="Disordered" evidence="2">
    <location>
        <begin position="96"/>
        <end position="214"/>
    </location>
</feature>
<feature type="compositionally biased region" description="Basic and acidic residues" evidence="2">
    <location>
        <begin position="169"/>
        <end position="182"/>
    </location>
</feature>
<feature type="coiled-coil region" evidence="1">
    <location>
        <begin position="276"/>
        <end position="303"/>
    </location>
</feature>
<feature type="compositionally biased region" description="Basic and acidic residues" evidence="2">
    <location>
        <begin position="145"/>
        <end position="158"/>
    </location>
</feature>
<dbReference type="GO" id="GO:0005643">
    <property type="term" value="C:nuclear pore"/>
    <property type="evidence" value="ECO:0007669"/>
    <property type="project" value="InterPro"/>
</dbReference>
<dbReference type="AlphaFoldDB" id="A0A0L9U822"/>
<protein>
    <recommendedName>
        <fullName evidence="7">Dilute domain-containing protein</fullName>
    </recommendedName>
</protein>
<dbReference type="Proteomes" id="UP000053144">
    <property type="component" value="Chromosome 3"/>
</dbReference>
<evidence type="ECO:0000313" key="5">
    <source>
        <dbReference type="Proteomes" id="UP000053144"/>
    </source>
</evidence>
<reference evidence="4" key="2">
    <citation type="submission" date="2015-02" db="EMBL/GenBank/DDBJ databases">
        <authorList>
            <person name="Chooi Y.-H."/>
        </authorList>
    </citation>
    <scope>NUCLEOTIDE SEQUENCE</scope>
    <source>
        <tissue evidence="4">Seedling</tissue>
    </source>
</reference>
<evidence type="ECO:0000256" key="2">
    <source>
        <dbReference type="SAM" id="MobiDB-lite"/>
    </source>
</evidence>
<feature type="compositionally biased region" description="Polar residues" evidence="2">
    <location>
        <begin position="133"/>
        <end position="142"/>
    </location>
</feature>